<dbReference type="SUPFAM" id="SSF52833">
    <property type="entry name" value="Thioredoxin-like"/>
    <property type="match status" value="1"/>
</dbReference>
<dbReference type="Proteomes" id="UP000198683">
    <property type="component" value="Unassembled WGS sequence"/>
</dbReference>
<protein>
    <submittedName>
        <fullName evidence="3">Peroxiredoxin</fullName>
    </submittedName>
</protein>
<feature type="domain" description="Thioredoxin" evidence="2">
    <location>
        <begin position="51"/>
        <end position="183"/>
    </location>
</feature>
<dbReference type="PROSITE" id="PS51352">
    <property type="entry name" value="THIOREDOXIN_2"/>
    <property type="match status" value="1"/>
</dbReference>
<sequence length="183" mass="19582">MSVLWVALAVVFVICLLNLMLTLAVIRRLREHTELINRGRVQPPGQGEITLPAGSQVGDFRVVTGDNREVTRDDLRDGMLVAFFSPRCPSCEEQKPAFVRYASDLPGGRDNVIAVLLGSPEELSGLREELGGLAQIVVEADVDGAMSKAFGLNGYPAFCLMGQDGVLAVTGFQVDVLPGAVAL</sequence>
<proteinExistence type="predicted"/>
<evidence type="ECO:0000259" key="2">
    <source>
        <dbReference type="PROSITE" id="PS51352"/>
    </source>
</evidence>
<dbReference type="GO" id="GO:0016209">
    <property type="term" value="F:antioxidant activity"/>
    <property type="evidence" value="ECO:0007669"/>
    <property type="project" value="InterPro"/>
</dbReference>
<name>A0A1G9KBL4_9ACTN</name>
<feature type="transmembrane region" description="Helical" evidence="1">
    <location>
        <begin position="6"/>
        <end position="26"/>
    </location>
</feature>
<keyword evidence="1" id="KW-1133">Transmembrane helix</keyword>
<organism evidence="3 4">
    <name type="scientific">Nonomuraea maritima</name>
    <dbReference type="NCBI Taxonomy" id="683260"/>
    <lineage>
        <taxon>Bacteria</taxon>
        <taxon>Bacillati</taxon>
        <taxon>Actinomycetota</taxon>
        <taxon>Actinomycetes</taxon>
        <taxon>Streptosporangiales</taxon>
        <taxon>Streptosporangiaceae</taxon>
        <taxon>Nonomuraea</taxon>
    </lineage>
</organism>
<dbReference type="RefSeq" id="WP_176903320.1">
    <property type="nucleotide sequence ID" value="NZ_FNFB01000022.1"/>
</dbReference>
<dbReference type="AlphaFoldDB" id="A0A1G9KBL4"/>
<dbReference type="Pfam" id="PF00578">
    <property type="entry name" value="AhpC-TSA"/>
    <property type="match status" value="1"/>
</dbReference>
<dbReference type="Gene3D" id="3.40.30.10">
    <property type="entry name" value="Glutaredoxin"/>
    <property type="match status" value="1"/>
</dbReference>
<evidence type="ECO:0000256" key="1">
    <source>
        <dbReference type="SAM" id="Phobius"/>
    </source>
</evidence>
<reference evidence="3 4" key="1">
    <citation type="submission" date="2016-10" db="EMBL/GenBank/DDBJ databases">
        <authorList>
            <person name="de Groot N.N."/>
        </authorList>
    </citation>
    <scope>NUCLEOTIDE SEQUENCE [LARGE SCALE GENOMIC DNA]</scope>
    <source>
        <strain evidence="3 4">CGMCC 4.5681</strain>
    </source>
</reference>
<dbReference type="InterPro" id="IPR036249">
    <property type="entry name" value="Thioredoxin-like_sf"/>
</dbReference>
<keyword evidence="1" id="KW-0472">Membrane</keyword>
<evidence type="ECO:0000313" key="4">
    <source>
        <dbReference type="Proteomes" id="UP000198683"/>
    </source>
</evidence>
<evidence type="ECO:0000313" key="3">
    <source>
        <dbReference type="EMBL" id="SDL47178.1"/>
    </source>
</evidence>
<keyword evidence="1" id="KW-0812">Transmembrane</keyword>
<dbReference type="EMBL" id="FNFB01000022">
    <property type="protein sequence ID" value="SDL47178.1"/>
    <property type="molecule type" value="Genomic_DNA"/>
</dbReference>
<dbReference type="InterPro" id="IPR013766">
    <property type="entry name" value="Thioredoxin_domain"/>
</dbReference>
<dbReference type="InterPro" id="IPR000866">
    <property type="entry name" value="AhpC/TSA"/>
</dbReference>
<dbReference type="STRING" id="683260.SAMN05421874_12243"/>
<keyword evidence="4" id="KW-1185">Reference proteome</keyword>
<accession>A0A1G9KBL4</accession>
<dbReference type="GO" id="GO:0016491">
    <property type="term" value="F:oxidoreductase activity"/>
    <property type="evidence" value="ECO:0007669"/>
    <property type="project" value="InterPro"/>
</dbReference>
<gene>
    <name evidence="3" type="ORF">SAMN05421874_12243</name>
</gene>